<gene>
    <name evidence="2" type="ORF">GOODEAATRI_020540</name>
</gene>
<proteinExistence type="predicted"/>
<organism evidence="2 3">
    <name type="scientific">Goodea atripinnis</name>
    <dbReference type="NCBI Taxonomy" id="208336"/>
    <lineage>
        <taxon>Eukaryota</taxon>
        <taxon>Metazoa</taxon>
        <taxon>Chordata</taxon>
        <taxon>Craniata</taxon>
        <taxon>Vertebrata</taxon>
        <taxon>Euteleostomi</taxon>
        <taxon>Actinopterygii</taxon>
        <taxon>Neopterygii</taxon>
        <taxon>Teleostei</taxon>
        <taxon>Neoteleostei</taxon>
        <taxon>Acanthomorphata</taxon>
        <taxon>Ovalentaria</taxon>
        <taxon>Atherinomorphae</taxon>
        <taxon>Cyprinodontiformes</taxon>
        <taxon>Goodeidae</taxon>
        <taxon>Goodea</taxon>
    </lineage>
</organism>
<evidence type="ECO:0000313" key="3">
    <source>
        <dbReference type="Proteomes" id="UP001476798"/>
    </source>
</evidence>
<name>A0ABV0MTS1_9TELE</name>
<feature type="chain" id="PRO_5047261215" description="Secreted protein" evidence="1">
    <location>
        <begin position="21"/>
        <end position="103"/>
    </location>
</feature>
<sequence length="103" mass="12073">MPSTLSFLLFLCSSLETVVLISPMHRCEVMKNTSVLQEHRCCAFMVLAGSKQFWCFDFLLYRFCSGRALHHDPQLSIIWRDTYLKYKKTNEKTTYRSKHLASS</sequence>
<feature type="signal peptide" evidence="1">
    <location>
        <begin position="1"/>
        <end position="20"/>
    </location>
</feature>
<comment type="caution">
    <text evidence="2">The sequence shown here is derived from an EMBL/GenBank/DDBJ whole genome shotgun (WGS) entry which is preliminary data.</text>
</comment>
<dbReference type="Proteomes" id="UP001476798">
    <property type="component" value="Unassembled WGS sequence"/>
</dbReference>
<keyword evidence="3" id="KW-1185">Reference proteome</keyword>
<accession>A0ABV0MTS1</accession>
<protein>
    <recommendedName>
        <fullName evidence="4">Secreted protein</fullName>
    </recommendedName>
</protein>
<evidence type="ECO:0000313" key="2">
    <source>
        <dbReference type="EMBL" id="MEQ2162513.1"/>
    </source>
</evidence>
<dbReference type="EMBL" id="JAHRIO010011919">
    <property type="protein sequence ID" value="MEQ2162513.1"/>
    <property type="molecule type" value="Genomic_DNA"/>
</dbReference>
<reference evidence="2 3" key="1">
    <citation type="submission" date="2021-06" db="EMBL/GenBank/DDBJ databases">
        <authorList>
            <person name="Palmer J.M."/>
        </authorList>
    </citation>
    <scope>NUCLEOTIDE SEQUENCE [LARGE SCALE GENOMIC DNA]</scope>
    <source>
        <strain evidence="2 3">GA_2019</strain>
        <tissue evidence="2">Muscle</tissue>
    </source>
</reference>
<evidence type="ECO:0008006" key="4">
    <source>
        <dbReference type="Google" id="ProtNLM"/>
    </source>
</evidence>
<keyword evidence="1" id="KW-0732">Signal</keyword>
<evidence type="ECO:0000256" key="1">
    <source>
        <dbReference type="SAM" id="SignalP"/>
    </source>
</evidence>